<sequence length="274" mass="29011">MVVAVTAPSTAFFTPDGDAFVPHPIARGPWGQTISGNYVGGLLGHVLERDAGEPDFQPTRLTVDLFRPAALAAVRVETSVVRSGRRLKLVDALMTQEQTLVARATALFLRRGEQPTDPIWTTPVTMPPVPPTPDPIPRGLSTLVWTYGRDDHTPGPGAGLAGWQHSGPKQIWVRDVRPLVTGVELTPFARAAMAGDMVSSLTHFGPSGLQFINADYTVTLSRLPEGPYLGLTALTHYSHDGVATGTATLVDEHGPIGSGIANALANPGFSAPSM</sequence>
<dbReference type="Pfam" id="PF13622">
    <property type="entry name" value="4HBT_3"/>
    <property type="match status" value="1"/>
</dbReference>
<accession>A0A1E3RFC5</accession>
<protein>
    <recommendedName>
        <fullName evidence="5">Thioesterase</fullName>
    </recommendedName>
</protein>
<proteinExistence type="predicted"/>
<dbReference type="Pfam" id="PF20789">
    <property type="entry name" value="4HBT_3C"/>
    <property type="match status" value="1"/>
</dbReference>
<evidence type="ECO:0008006" key="5">
    <source>
        <dbReference type="Google" id="ProtNLM"/>
    </source>
</evidence>
<dbReference type="InterPro" id="IPR049450">
    <property type="entry name" value="ACOT8-like_C"/>
</dbReference>
<dbReference type="Gene3D" id="2.40.160.210">
    <property type="entry name" value="Acyl-CoA thioesterase, double hotdog domain"/>
    <property type="match status" value="1"/>
</dbReference>
<comment type="caution">
    <text evidence="3">The sequence shown here is derived from an EMBL/GenBank/DDBJ whole genome shotgun (WGS) entry which is preliminary data.</text>
</comment>
<name>A0A1E3RFC5_MYCFV</name>
<feature type="domain" description="Acyl-CoA thioesterase-like C-terminal" evidence="2">
    <location>
        <begin position="150"/>
        <end position="258"/>
    </location>
</feature>
<evidence type="ECO:0000259" key="2">
    <source>
        <dbReference type="Pfam" id="PF20789"/>
    </source>
</evidence>
<dbReference type="EMBL" id="MIHA01000014">
    <property type="protein sequence ID" value="ODQ88568.1"/>
    <property type="molecule type" value="Genomic_DNA"/>
</dbReference>
<evidence type="ECO:0000313" key="3">
    <source>
        <dbReference type="EMBL" id="ODQ88568.1"/>
    </source>
</evidence>
<dbReference type="AlphaFoldDB" id="A0A1E3RFC5"/>
<evidence type="ECO:0000259" key="1">
    <source>
        <dbReference type="Pfam" id="PF13622"/>
    </source>
</evidence>
<dbReference type="InterPro" id="IPR029069">
    <property type="entry name" value="HotDog_dom_sf"/>
</dbReference>
<dbReference type="STRING" id="1776.BHQ18_19045"/>
<dbReference type="InterPro" id="IPR049449">
    <property type="entry name" value="TesB_ACOT8-like_N"/>
</dbReference>
<keyword evidence="4" id="KW-1185">Reference proteome</keyword>
<dbReference type="InterPro" id="IPR042171">
    <property type="entry name" value="Acyl-CoA_hotdog"/>
</dbReference>
<gene>
    <name evidence="3" type="ORF">BHQ18_19045</name>
</gene>
<dbReference type="SUPFAM" id="SSF54637">
    <property type="entry name" value="Thioesterase/thiol ester dehydrase-isomerase"/>
    <property type="match status" value="1"/>
</dbReference>
<dbReference type="Proteomes" id="UP000094053">
    <property type="component" value="Unassembled WGS sequence"/>
</dbReference>
<reference evidence="4" key="1">
    <citation type="submission" date="2016-09" db="EMBL/GenBank/DDBJ databases">
        <authorList>
            <person name="Greninger A.L."/>
            <person name="Jerome K.R."/>
            <person name="Mcnair B."/>
            <person name="Wallis C."/>
            <person name="Fang F."/>
        </authorList>
    </citation>
    <scope>NUCLEOTIDE SEQUENCE [LARGE SCALE GENOMIC DNA]</scope>
    <source>
        <strain evidence="4">M6</strain>
    </source>
</reference>
<organism evidence="3 4">
    <name type="scientific">Mycolicibacterium flavescens</name>
    <name type="common">Mycobacterium flavescens</name>
    <dbReference type="NCBI Taxonomy" id="1776"/>
    <lineage>
        <taxon>Bacteria</taxon>
        <taxon>Bacillati</taxon>
        <taxon>Actinomycetota</taxon>
        <taxon>Actinomycetes</taxon>
        <taxon>Mycobacteriales</taxon>
        <taxon>Mycobacteriaceae</taxon>
        <taxon>Mycolicibacterium</taxon>
    </lineage>
</organism>
<evidence type="ECO:0000313" key="4">
    <source>
        <dbReference type="Proteomes" id="UP000094053"/>
    </source>
</evidence>
<feature type="domain" description="Acyl-CoA thioesterase-like N-terminal HotDog" evidence="1">
    <location>
        <begin position="28"/>
        <end position="108"/>
    </location>
</feature>